<accession>A0ABQ9UUB2</accession>
<keyword evidence="6" id="KW-1185">Reference proteome</keyword>
<organism evidence="5 6">
    <name type="scientific">Saguinus oedipus</name>
    <name type="common">Cotton-top tamarin</name>
    <name type="synonym">Oedipomidas oedipus</name>
    <dbReference type="NCBI Taxonomy" id="9490"/>
    <lineage>
        <taxon>Eukaryota</taxon>
        <taxon>Metazoa</taxon>
        <taxon>Chordata</taxon>
        <taxon>Craniata</taxon>
        <taxon>Vertebrata</taxon>
        <taxon>Euteleostomi</taxon>
        <taxon>Mammalia</taxon>
        <taxon>Eutheria</taxon>
        <taxon>Euarchontoglires</taxon>
        <taxon>Primates</taxon>
        <taxon>Haplorrhini</taxon>
        <taxon>Platyrrhini</taxon>
        <taxon>Cebidae</taxon>
        <taxon>Callitrichinae</taxon>
        <taxon>Saguinus</taxon>
    </lineage>
</organism>
<sequence length="255" mass="29576">MYQERLDVSDNTFKREMFWVICYFAVQLEMRPLNVASFPWLPSTSMSGAGVPAGRRSLQHRMTRRSKWDWIADSSMRAGPEQWAREAQLGPAQLSLTWDPQDTTKDRNFQMAMSSAYYKKWSDIEVKMNNKMFPARILSGELQQVLIKWEFSEGSMKRLLILGLVALTECLVRIPLRKIKSIRENLQENDRLKDYLEKYPYSLTYKFLDQYQDEGISLEPMRNYLDVSVLGGWSSTAPPRAPDKHWGSSGAEPAD</sequence>
<evidence type="ECO:0000256" key="1">
    <source>
        <dbReference type="ARBA" id="ARBA00007447"/>
    </source>
</evidence>
<comment type="similarity">
    <text evidence="1">Belongs to the peptidase A1 family.</text>
</comment>
<dbReference type="InterPro" id="IPR012848">
    <property type="entry name" value="Aspartic_peptidase_N"/>
</dbReference>
<feature type="domain" description="Aspartic peptidase N-terminal" evidence="4">
    <location>
        <begin position="173"/>
        <end position="199"/>
    </location>
</feature>
<feature type="region of interest" description="Disordered" evidence="3">
    <location>
        <begin position="236"/>
        <end position="255"/>
    </location>
</feature>
<evidence type="ECO:0000313" key="6">
    <source>
        <dbReference type="Proteomes" id="UP001266305"/>
    </source>
</evidence>
<dbReference type="Proteomes" id="UP001266305">
    <property type="component" value="Unassembled WGS sequence"/>
</dbReference>
<proteinExistence type="inferred from homology"/>
<protein>
    <recommendedName>
        <fullName evidence="4">Aspartic peptidase N-terminal domain-containing protein</fullName>
    </recommendedName>
</protein>
<dbReference type="EMBL" id="JASSZA010000010">
    <property type="protein sequence ID" value="KAK2100380.1"/>
    <property type="molecule type" value="Genomic_DNA"/>
</dbReference>
<comment type="caution">
    <text evidence="5">The sequence shown here is derived from an EMBL/GenBank/DDBJ whole genome shotgun (WGS) entry which is preliminary data.</text>
</comment>
<name>A0ABQ9UUB2_SAGOE</name>
<keyword evidence="2" id="KW-0378">Hydrolase</keyword>
<evidence type="ECO:0000259" key="4">
    <source>
        <dbReference type="Pfam" id="PF07966"/>
    </source>
</evidence>
<evidence type="ECO:0000256" key="2">
    <source>
        <dbReference type="ARBA" id="ARBA00022801"/>
    </source>
</evidence>
<dbReference type="Pfam" id="PF07966">
    <property type="entry name" value="A1_Propeptide"/>
    <property type="match status" value="1"/>
</dbReference>
<evidence type="ECO:0000256" key="3">
    <source>
        <dbReference type="SAM" id="MobiDB-lite"/>
    </source>
</evidence>
<gene>
    <name evidence="5" type="ORF">P7K49_021728</name>
</gene>
<evidence type="ECO:0000313" key="5">
    <source>
        <dbReference type="EMBL" id="KAK2100380.1"/>
    </source>
</evidence>
<reference evidence="5 6" key="1">
    <citation type="submission" date="2023-05" db="EMBL/GenBank/DDBJ databases">
        <title>B98-5 Cell Line De Novo Hybrid Assembly: An Optical Mapping Approach.</title>
        <authorList>
            <person name="Kananen K."/>
            <person name="Auerbach J.A."/>
            <person name="Kautto E."/>
            <person name="Blachly J.S."/>
        </authorList>
    </citation>
    <scope>NUCLEOTIDE SEQUENCE [LARGE SCALE GENOMIC DNA]</scope>
    <source>
        <strain evidence="5">B95-8</strain>
        <tissue evidence="5">Cell line</tissue>
    </source>
</reference>
<dbReference type="Gene3D" id="6.10.140.60">
    <property type="match status" value="1"/>
</dbReference>